<feature type="active site" description="Proton donor/acceptor" evidence="2">
    <location>
        <position position="139"/>
    </location>
</feature>
<dbReference type="RefSeq" id="WP_244053267.1">
    <property type="nucleotide sequence ID" value="NZ_BQNJ01000003.1"/>
</dbReference>
<dbReference type="EMBL" id="BQNJ01000003">
    <property type="protein sequence ID" value="GKH04731.1"/>
    <property type="molecule type" value="Genomic_DNA"/>
</dbReference>
<gene>
    <name evidence="3" type="ORF">CE91St55_67120</name>
</gene>
<dbReference type="AlphaFoldDB" id="A0AA37JT62"/>
<accession>A0AA37JT62</accession>
<organism evidence="3 4">
    <name type="scientific">Hungatella hathewayi</name>
    <dbReference type="NCBI Taxonomy" id="154046"/>
    <lineage>
        <taxon>Bacteria</taxon>
        <taxon>Bacillati</taxon>
        <taxon>Bacillota</taxon>
        <taxon>Clostridia</taxon>
        <taxon>Lachnospirales</taxon>
        <taxon>Lachnospiraceae</taxon>
        <taxon>Hungatella</taxon>
    </lineage>
</organism>
<evidence type="ECO:0000313" key="4">
    <source>
        <dbReference type="Proteomes" id="UP001055091"/>
    </source>
</evidence>
<evidence type="ECO:0000313" key="3">
    <source>
        <dbReference type="EMBL" id="GKH04731.1"/>
    </source>
</evidence>
<dbReference type="Pfam" id="PF04203">
    <property type="entry name" value="Sortase"/>
    <property type="match status" value="1"/>
</dbReference>
<evidence type="ECO:0000256" key="1">
    <source>
        <dbReference type="ARBA" id="ARBA00022801"/>
    </source>
</evidence>
<feature type="active site" description="Acyl-thioester intermediate" evidence="2">
    <location>
        <position position="237"/>
    </location>
</feature>
<dbReference type="InterPro" id="IPR005754">
    <property type="entry name" value="Sortase"/>
</dbReference>
<reference evidence="3" key="1">
    <citation type="submission" date="2022-01" db="EMBL/GenBank/DDBJ databases">
        <title>Novel bile acid biosynthetic pathways are enriched in the microbiome of centenarians.</title>
        <authorList>
            <person name="Sato Y."/>
            <person name="Atarashi K."/>
            <person name="Plichta R.D."/>
            <person name="Arai Y."/>
            <person name="Sasajima S."/>
            <person name="Kearney M.S."/>
            <person name="Suda W."/>
            <person name="Takeshita K."/>
            <person name="Sasaki T."/>
            <person name="Okamoto S."/>
            <person name="Skelly N.A."/>
            <person name="Okamura Y."/>
            <person name="Vlamakis H."/>
            <person name="Li Y."/>
            <person name="Tanoue T."/>
            <person name="Takei H."/>
            <person name="Nittono H."/>
            <person name="Narushima S."/>
            <person name="Irie J."/>
            <person name="Itoh H."/>
            <person name="Moriya K."/>
            <person name="Sugiura Y."/>
            <person name="Suematsu M."/>
            <person name="Moritoki N."/>
            <person name="Shibata S."/>
            <person name="Littman R.D."/>
            <person name="Fischbach A.M."/>
            <person name="Uwamino Y."/>
            <person name="Inoue T."/>
            <person name="Honda A."/>
            <person name="Hattori M."/>
            <person name="Murai T."/>
            <person name="Xavier J.R."/>
            <person name="Hirose N."/>
            <person name="Honda K."/>
        </authorList>
    </citation>
    <scope>NUCLEOTIDE SEQUENCE</scope>
    <source>
        <strain evidence="3">CE91-St55</strain>
    </source>
</reference>
<dbReference type="InterPro" id="IPR023365">
    <property type="entry name" value="Sortase_dom-sf"/>
</dbReference>
<proteinExistence type="predicted"/>
<protein>
    <submittedName>
        <fullName evidence="3">SrtB family sortase</fullName>
    </submittedName>
</protein>
<sequence>MKRKLMIAGAAFCAALFLFSGIMLFREYHDQKQSAEAFEQVAALVVEDSAPEEPENAEAAEPEMTAFEKYAEVFAQNDDLIGWISIPGTRIDYPVMQTKDDPDFYLKHAFDKSYSNYGVPYAAENCDADISDNMVLYGHHMNNGSMFSDLCKYADEDFYREHKTIYFDTLGGYGEYEVIAAFKTVAYSESGFKYYHFVNAESEAAFDEYVAKCKELSLYDTGASAAYGDKLITLSTCEYSQTNGRMVVVAKKISSPPVEVDRNEA</sequence>
<dbReference type="SUPFAM" id="SSF63817">
    <property type="entry name" value="Sortase"/>
    <property type="match status" value="1"/>
</dbReference>
<name>A0AA37JT62_9FIRM</name>
<dbReference type="Proteomes" id="UP001055091">
    <property type="component" value="Unassembled WGS sequence"/>
</dbReference>
<dbReference type="InterPro" id="IPR009835">
    <property type="entry name" value="SrtB"/>
</dbReference>
<keyword evidence="1" id="KW-0378">Hydrolase</keyword>
<dbReference type="CDD" id="cd05826">
    <property type="entry name" value="Sortase_B"/>
    <property type="match status" value="1"/>
</dbReference>
<comment type="caution">
    <text evidence="3">The sequence shown here is derived from an EMBL/GenBank/DDBJ whole genome shotgun (WGS) entry which is preliminary data.</text>
</comment>
<dbReference type="Gene3D" id="2.40.260.10">
    <property type="entry name" value="Sortase"/>
    <property type="match status" value="1"/>
</dbReference>
<evidence type="ECO:0000256" key="2">
    <source>
        <dbReference type="PIRSR" id="PIRSR605754-1"/>
    </source>
</evidence>
<dbReference type="GO" id="GO:0016787">
    <property type="term" value="F:hydrolase activity"/>
    <property type="evidence" value="ECO:0007669"/>
    <property type="project" value="UniProtKB-KW"/>
</dbReference>
<dbReference type="NCBIfam" id="TIGR03064">
    <property type="entry name" value="sortase_srtB"/>
    <property type="match status" value="1"/>
</dbReference>